<proteinExistence type="predicted"/>
<protein>
    <submittedName>
        <fullName evidence="2">Uncharacterized protein</fullName>
    </submittedName>
</protein>
<accession>A0A2P2PXN7</accession>
<name>A0A2P2PXN7_RHIMU</name>
<dbReference type="AlphaFoldDB" id="A0A2P2PXN7"/>
<feature type="compositionally biased region" description="Basic and acidic residues" evidence="1">
    <location>
        <begin position="9"/>
        <end position="37"/>
    </location>
</feature>
<evidence type="ECO:0000313" key="2">
    <source>
        <dbReference type="EMBL" id="MBX59502.1"/>
    </source>
</evidence>
<dbReference type="EMBL" id="GGEC01079018">
    <property type="protein sequence ID" value="MBX59502.1"/>
    <property type="molecule type" value="Transcribed_RNA"/>
</dbReference>
<organism evidence="2">
    <name type="scientific">Rhizophora mucronata</name>
    <name type="common">Asiatic mangrove</name>
    <dbReference type="NCBI Taxonomy" id="61149"/>
    <lineage>
        <taxon>Eukaryota</taxon>
        <taxon>Viridiplantae</taxon>
        <taxon>Streptophyta</taxon>
        <taxon>Embryophyta</taxon>
        <taxon>Tracheophyta</taxon>
        <taxon>Spermatophyta</taxon>
        <taxon>Magnoliopsida</taxon>
        <taxon>eudicotyledons</taxon>
        <taxon>Gunneridae</taxon>
        <taxon>Pentapetalae</taxon>
        <taxon>rosids</taxon>
        <taxon>fabids</taxon>
        <taxon>Malpighiales</taxon>
        <taxon>Rhizophoraceae</taxon>
        <taxon>Rhizophora</taxon>
    </lineage>
</organism>
<feature type="region of interest" description="Disordered" evidence="1">
    <location>
        <begin position="1"/>
        <end position="37"/>
    </location>
</feature>
<reference evidence="2" key="1">
    <citation type="submission" date="2018-02" db="EMBL/GenBank/DDBJ databases">
        <title>Rhizophora mucronata_Transcriptome.</title>
        <authorList>
            <person name="Meera S.P."/>
            <person name="Sreeshan A."/>
            <person name="Augustine A."/>
        </authorList>
    </citation>
    <scope>NUCLEOTIDE SEQUENCE</scope>
    <source>
        <tissue evidence="2">Leaf</tissue>
    </source>
</reference>
<evidence type="ECO:0000256" key="1">
    <source>
        <dbReference type="SAM" id="MobiDB-lite"/>
    </source>
</evidence>
<sequence>MTLSASEENETRPLRTGREVAVDEAAARAESLRRPAM</sequence>